<sequence>MESTKKVTSGSSSSFVDLFGPKDSSMHSSSSTGLFSSVFGPSSTGLGRDFSRSGLSRTPRHQNSAHATEYGSAKHETQDYRTPKGSGQIGSVQSKDWSTIYQNETVEPCYFNSSIYYGGQEIYSTNLQSKNTYNTFKKEGGDDDSNGSNLNSASRGNWWQGSLYY</sequence>
<dbReference type="Proteomes" id="UP001237642">
    <property type="component" value="Unassembled WGS sequence"/>
</dbReference>
<feature type="region of interest" description="Disordered" evidence="1">
    <location>
        <begin position="1"/>
        <end position="92"/>
    </location>
</feature>
<reference evidence="2" key="2">
    <citation type="submission" date="2023-05" db="EMBL/GenBank/DDBJ databases">
        <authorList>
            <person name="Schelkunov M.I."/>
        </authorList>
    </citation>
    <scope>NUCLEOTIDE SEQUENCE</scope>
    <source>
        <strain evidence="2">Hsosn_3</strain>
        <tissue evidence="2">Leaf</tissue>
    </source>
</reference>
<protein>
    <submittedName>
        <fullName evidence="2">Suppressor protein SRP40-like</fullName>
    </submittedName>
</protein>
<gene>
    <name evidence="2" type="ORF">POM88_040493</name>
</gene>
<proteinExistence type="predicted"/>
<organism evidence="2 3">
    <name type="scientific">Heracleum sosnowskyi</name>
    <dbReference type="NCBI Taxonomy" id="360622"/>
    <lineage>
        <taxon>Eukaryota</taxon>
        <taxon>Viridiplantae</taxon>
        <taxon>Streptophyta</taxon>
        <taxon>Embryophyta</taxon>
        <taxon>Tracheophyta</taxon>
        <taxon>Spermatophyta</taxon>
        <taxon>Magnoliopsida</taxon>
        <taxon>eudicotyledons</taxon>
        <taxon>Gunneridae</taxon>
        <taxon>Pentapetalae</taxon>
        <taxon>asterids</taxon>
        <taxon>campanulids</taxon>
        <taxon>Apiales</taxon>
        <taxon>Apiaceae</taxon>
        <taxon>Apioideae</taxon>
        <taxon>apioid superclade</taxon>
        <taxon>Tordylieae</taxon>
        <taxon>Tordyliinae</taxon>
        <taxon>Heracleum</taxon>
    </lineage>
</organism>
<name>A0AAD8HF33_9APIA</name>
<dbReference type="EMBL" id="JAUIZM010000009">
    <property type="protein sequence ID" value="KAK1364932.1"/>
    <property type="molecule type" value="Genomic_DNA"/>
</dbReference>
<dbReference type="PANTHER" id="PTHR33738:SF21">
    <property type="entry name" value="TPRXL"/>
    <property type="match status" value="1"/>
</dbReference>
<feature type="compositionally biased region" description="Low complexity" evidence="1">
    <location>
        <begin position="26"/>
        <end position="37"/>
    </location>
</feature>
<reference evidence="2" key="1">
    <citation type="submission" date="2023-02" db="EMBL/GenBank/DDBJ databases">
        <title>Genome of toxic invasive species Heracleum sosnowskyi carries increased number of genes despite the absence of recent whole-genome duplications.</title>
        <authorList>
            <person name="Schelkunov M."/>
            <person name="Shtratnikova V."/>
            <person name="Makarenko M."/>
            <person name="Klepikova A."/>
            <person name="Omelchenko D."/>
            <person name="Novikova G."/>
            <person name="Obukhova E."/>
            <person name="Bogdanov V."/>
            <person name="Penin A."/>
            <person name="Logacheva M."/>
        </authorList>
    </citation>
    <scope>NUCLEOTIDE SEQUENCE</scope>
    <source>
        <strain evidence="2">Hsosn_3</strain>
        <tissue evidence="2">Leaf</tissue>
    </source>
</reference>
<feature type="compositionally biased region" description="Basic and acidic residues" evidence="1">
    <location>
        <begin position="72"/>
        <end position="82"/>
    </location>
</feature>
<comment type="caution">
    <text evidence="2">The sequence shown here is derived from an EMBL/GenBank/DDBJ whole genome shotgun (WGS) entry which is preliminary data.</text>
</comment>
<evidence type="ECO:0000256" key="1">
    <source>
        <dbReference type="SAM" id="MobiDB-lite"/>
    </source>
</evidence>
<dbReference type="PANTHER" id="PTHR33738">
    <property type="entry name" value="EMB|CAB82975.1"/>
    <property type="match status" value="1"/>
</dbReference>
<keyword evidence="3" id="KW-1185">Reference proteome</keyword>
<accession>A0AAD8HF33</accession>
<dbReference type="AlphaFoldDB" id="A0AAD8HF33"/>
<feature type="compositionally biased region" description="Polar residues" evidence="1">
    <location>
        <begin position="53"/>
        <end position="66"/>
    </location>
</feature>
<evidence type="ECO:0000313" key="3">
    <source>
        <dbReference type="Proteomes" id="UP001237642"/>
    </source>
</evidence>
<evidence type="ECO:0000313" key="2">
    <source>
        <dbReference type="EMBL" id="KAK1364932.1"/>
    </source>
</evidence>